<accession>A0A812D999</accession>
<name>A0A812D999_ACAPH</name>
<feature type="signal peptide" evidence="2">
    <location>
        <begin position="1"/>
        <end position="22"/>
    </location>
</feature>
<dbReference type="Proteomes" id="UP000597762">
    <property type="component" value="Unassembled WGS sequence"/>
</dbReference>
<comment type="caution">
    <text evidence="3">The sequence shown here is derived from an EMBL/GenBank/DDBJ whole genome shotgun (WGS) entry which is preliminary data.</text>
</comment>
<evidence type="ECO:0000313" key="4">
    <source>
        <dbReference type="Proteomes" id="UP000597762"/>
    </source>
</evidence>
<keyword evidence="4" id="KW-1185">Reference proteome</keyword>
<protein>
    <submittedName>
        <fullName evidence="3">Uncharacterized protein</fullName>
    </submittedName>
</protein>
<evidence type="ECO:0000256" key="2">
    <source>
        <dbReference type="SAM" id="SignalP"/>
    </source>
</evidence>
<feature type="chain" id="PRO_5032853505" evidence="2">
    <location>
        <begin position="23"/>
        <end position="413"/>
    </location>
</feature>
<gene>
    <name evidence="3" type="ORF">SPHA_51726</name>
</gene>
<dbReference type="AlphaFoldDB" id="A0A812D999"/>
<dbReference type="EMBL" id="CAHIKZ030003156">
    <property type="protein sequence ID" value="CAE1296957.1"/>
    <property type="molecule type" value="Genomic_DNA"/>
</dbReference>
<evidence type="ECO:0000313" key="3">
    <source>
        <dbReference type="EMBL" id="CAE1296957.1"/>
    </source>
</evidence>
<proteinExistence type="predicted"/>
<evidence type="ECO:0000256" key="1">
    <source>
        <dbReference type="SAM" id="MobiDB-lite"/>
    </source>
</evidence>
<feature type="region of interest" description="Disordered" evidence="1">
    <location>
        <begin position="383"/>
        <end position="413"/>
    </location>
</feature>
<reference evidence="3" key="1">
    <citation type="submission" date="2021-01" db="EMBL/GenBank/DDBJ databases">
        <authorList>
            <person name="Li R."/>
            <person name="Bekaert M."/>
        </authorList>
    </citation>
    <scope>NUCLEOTIDE SEQUENCE</scope>
    <source>
        <strain evidence="3">Farmed</strain>
    </source>
</reference>
<keyword evidence="2" id="KW-0732">Signal</keyword>
<organism evidence="3 4">
    <name type="scientific">Acanthosepion pharaonis</name>
    <name type="common">Pharaoh cuttlefish</name>
    <name type="synonym">Sepia pharaonis</name>
    <dbReference type="NCBI Taxonomy" id="158019"/>
    <lineage>
        <taxon>Eukaryota</taxon>
        <taxon>Metazoa</taxon>
        <taxon>Spiralia</taxon>
        <taxon>Lophotrochozoa</taxon>
        <taxon>Mollusca</taxon>
        <taxon>Cephalopoda</taxon>
        <taxon>Coleoidea</taxon>
        <taxon>Decapodiformes</taxon>
        <taxon>Sepiida</taxon>
        <taxon>Sepiina</taxon>
        <taxon>Sepiidae</taxon>
        <taxon>Acanthosepion</taxon>
    </lineage>
</organism>
<feature type="compositionally biased region" description="Basic and acidic residues" evidence="1">
    <location>
        <begin position="385"/>
        <end position="401"/>
    </location>
</feature>
<sequence>MPRWPHRRTIFRILLKPAAVRAGAGICGTTDGDRHNASRRHSADSSIRRLLNPHRHAAAAANGARALVGSFWMLKKSQTDRSPARPGVVQHWLPGQPFTSLPQGKMRIAGIPPSIVRQTTGSSYRDVKMPLLRRWGAHSKSVRISAKGGGAAVVAELATRQSFEQPNIISTPAGVSWLVRDFPTEIRSWMRGGVPVRLIIAAVTGSHCAFGRSSGLKASSRTSVHTRQYARCRSPYNRAVPCGAPSGSSIITVDSARFQRVRHLVWIASAARSIDDTAALIHAQLCWAHDRPSSRTGRSHSLFLSTGDRASFNGGHAQRPVDDQVRLLDVVIVDRQVEPPLPSPCGINQSKHRQLQEYLEKGRSPSICNRTSASTGRAQLGLLSKPEDRIAREGNGREDLSSGRSGGDAAPVV</sequence>